<protein>
    <recommendedName>
        <fullName evidence="1">peptidylprolyl isomerase</fullName>
        <ecNumber evidence="1">5.2.1.8</ecNumber>
    </recommendedName>
</protein>
<feature type="compositionally biased region" description="Pro residues" evidence="4">
    <location>
        <begin position="28"/>
        <end position="40"/>
    </location>
</feature>
<dbReference type="Proteomes" id="UP001228905">
    <property type="component" value="Unassembled WGS sequence"/>
</dbReference>
<keyword evidence="2" id="KW-0697">Rotamase</keyword>
<dbReference type="InterPro" id="IPR029000">
    <property type="entry name" value="Cyclophilin-like_dom_sf"/>
</dbReference>
<dbReference type="Gene3D" id="2.40.100.10">
    <property type="entry name" value="Cyclophilin-like"/>
    <property type="match status" value="1"/>
</dbReference>
<dbReference type="EC" id="5.2.1.8" evidence="1"/>
<dbReference type="SUPFAM" id="SSF50891">
    <property type="entry name" value="Cyclophilin-like"/>
    <property type="match status" value="1"/>
</dbReference>
<feature type="domain" description="PPIase cyclophilin-type" evidence="6">
    <location>
        <begin position="54"/>
        <end position="213"/>
    </location>
</feature>
<evidence type="ECO:0000256" key="3">
    <source>
        <dbReference type="ARBA" id="ARBA00023235"/>
    </source>
</evidence>
<feature type="chain" id="PRO_5047296749" description="peptidylprolyl isomerase" evidence="5">
    <location>
        <begin position="23"/>
        <end position="219"/>
    </location>
</feature>
<name>A0ABU0IP43_9CAUL</name>
<organism evidence="7 8">
    <name type="scientific">Caulobacter ginsengisoli</name>
    <dbReference type="NCBI Taxonomy" id="400775"/>
    <lineage>
        <taxon>Bacteria</taxon>
        <taxon>Pseudomonadati</taxon>
        <taxon>Pseudomonadota</taxon>
        <taxon>Alphaproteobacteria</taxon>
        <taxon>Caulobacterales</taxon>
        <taxon>Caulobacteraceae</taxon>
        <taxon>Caulobacter</taxon>
    </lineage>
</organism>
<proteinExistence type="predicted"/>
<feature type="region of interest" description="Disordered" evidence="4">
    <location>
        <begin position="21"/>
        <end position="40"/>
    </location>
</feature>
<gene>
    <name evidence="7" type="ORF">QO010_001551</name>
</gene>
<dbReference type="Pfam" id="PF00160">
    <property type="entry name" value="Pro_isomerase"/>
    <property type="match status" value="1"/>
</dbReference>
<keyword evidence="3 7" id="KW-0413">Isomerase</keyword>
<dbReference type="RefSeq" id="WP_307347959.1">
    <property type="nucleotide sequence ID" value="NZ_JAUSVS010000002.1"/>
</dbReference>
<evidence type="ECO:0000313" key="8">
    <source>
        <dbReference type="Proteomes" id="UP001228905"/>
    </source>
</evidence>
<keyword evidence="8" id="KW-1185">Reference proteome</keyword>
<dbReference type="EMBL" id="JAUSVS010000002">
    <property type="protein sequence ID" value="MDQ0463780.1"/>
    <property type="molecule type" value="Genomic_DNA"/>
</dbReference>
<accession>A0ABU0IP43</accession>
<reference evidence="7 8" key="1">
    <citation type="submission" date="2023-07" db="EMBL/GenBank/DDBJ databases">
        <title>Genomic Encyclopedia of Type Strains, Phase IV (KMG-IV): sequencing the most valuable type-strain genomes for metagenomic binning, comparative biology and taxonomic classification.</title>
        <authorList>
            <person name="Goeker M."/>
        </authorList>
    </citation>
    <scope>NUCLEOTIDE SEQUENCE [LARGE SCALE GENOMIC DNA]</scope>
    <source>
        <strain evidence="7 8">DSM 18695</strain>
    </source>
</reference>
<evidence type="ECO:0000256" key="4">
    <source>
        <dbReference type="SAM" id="MobiDB-lite"/>
    </source>
</evidence>
<evidence type="ECO:0000259" key="6">
    <source>
        <dbReference type="PROSITE" id="PS50072"/>
    </source>
</evidence>
<evidence type="ECO:0000313" key="7">
    <source>
        <dbReference type="EMBL" id="MDQ0463780.1"/>
    </source>
</evidence>
<dbReference type="GO" id="GO:0003755">
    <property type="term" value="F:peptidyl-prolyl cis-trans isomerase activity"/>
    <property type="evidence" value="ECO:0007669"/>
    <property type="project" value="UniProtKB-EC"/>
</dbReference>
<keyword evidence="5" id="KW-0732">Signal</keyword>
<dbReference type="InterPro" id="IPR044665">
    <property type="entry name" value="E_coli_cyclophilin_A-like"/>
</dbReference>
<dbReference type="InterPro" id="IPR002130">
    <property type="entry name" value="Cyclophilin-type_PPIase_dom"/>
</dbReference>
<sequence length="219" mass="22827">MQRRDFITAAGALALTSGSALAQTTAEPAPPPAAPPPLAPPAPGVVRLTMTTGAGVLILDLFRDKAPLTVANFLKYVDAHRYDGAKVFRAVRTEGAPTTGLVQFNAKPIPNPQIPPVAHESTLKTGLKHLDGTLSLARFAVGSGTSSVFICVGDAPYLDAHPDQPGDNAGFAAFGQVAQGMDVARAILAMPTGDDPKIPWMKGQILKPPVPIISVRRKA</sequence>
<evidence type="ECO:0000256" key="2">
    <source>
        <dbReference type="ARBA" id="ARBA00023110"/>
    </source>
</evidence>
<dbReference type="PROSITE" id="PS50072">
    <property type="entry name" value="CSA_PPIASE_2"/>
    <property type="match status" value="1"/>
</dbReference>
<evidence type="ECO:0000256" key="1">
    <source>
        <dbReference type="ARBA" id="ARBA00013194"/>
    </source>
</evidence>
<evidence type="ECO:0000256" key="5">
    <source>
        <dbReference type="SAM" id="SignalP"/>
    </source>
</evidence>
<feature type="signal peptide" evidence="5">
    <location>
        <begin position="1"/>
        <end position="22"/>
    </location>
</feature>
<dbReference type="PANTHER" id="PTHR43246">
    <property type="entry name" value="PEPTIDYL-PROLYL CIS-TRANS ISOMERASE CYP38, CHLOROPLASTIC"/>
    <property type="match status" value="1"/>
</dbReference>
<comment type="caution">
    <text evidence="7">The sequence shown here is derived from an EMBL/GenBank/DDBJ whole genome shotgun (WGS) entry which is preliminary data.</text>
</comment>